<gene>
    <name evidence="1" type="ORF">SAMN06265339_1461</name>
</gene>
<accession>A0ABY1NSL2</accession>
<dbReference type="EMBL" id="FXUB01000004">
    <property type="protein sequence ID" value="SMP15872.1"/>
    <property type="molecule type" value="Genomic_DNA"/>
</dbReference>
<evidence type="ECO:0000313" key="1">
    <source>
        <dbReference type="EMBL" id="SMP15872.1"/>
    </source>
</evidence>
<dbReference type="RefSeq" id="WP_283400907.1">
    <property type="nucleotide sequence ID" value="NZ_FXUB01000004.1"/>
</dbReference>
<dbReference type="Proteomes" id="UP001157911">
    <property type="component" value="Unassembled WGS sequence"/>
</dbReference>
<name>A0ABY1NSL2_9BACT</name>
<protein>
    <submittedName>
        <fullName evidence="1">Uncharacterized protein</fullName>
    </submittedName>
</protein>
<evidence type="ECO:0000313" key="2">
    <source>
        <dbReference type="Proteomes" id="UP001157911"/>
    </source>
</evidence>
<comment type="caution">
    <text evidence="1">The sequence shown here is derived from an EMBL/GenBank/DDBJ whole genome shotgun (WGS) entry which is preliminary data.</text>
</comment>
<proteinExistence type="predicted"/>
<reference evidence="1 2" key="1">
    <citation type="submission" date="2017-05" db="EMBL/GenBank/DDBJ databases">
        <authorList>
            <person name="Varghese N."/>
            <person name="Submissions S."/>
        </authorList>
    </citation>
    <scope>NUCLEOTIDE SEQUENCE [LARGE SCALE GENOMIC DNA]</scope>
    <source>
        <strain evidence="1 2">DSM 15522</strain>
    </source>
</reference>
<keyword evidence="2" id="KW-1185">Reference proteome</keyword>
<sequence>MVEVEGRWILQEVFVHPDVGNGKVSGVLNVEVFSDFKKEEDLKKVVVEVVGGIFEDGRQIANVRFVNVSKFEFKGKKAVLLKRVVNDKVKELLSFLPMYLVKSGIFIEGMEVEV</sequence>
<organism evidence="1 2">
    <name type="scientific">Desulfurobacterium pacificum</name>
    <dbReference type="NCBI Taxonomy" id="240166"/>
    <lineage>
        <taxon>Bacteria</taxon>
        <taxon>Pseudomonadati</taxon>
        <taxon>Aquificota</taxon>
        <taxon>Aquificia</taxon>
        <taxon>Desulfurobacteriales</taxon>
        <taxon>Desulfurobacteriaceae</taxon>
        <taxon>Desulfurobacterium</taxon>
    </lineage>
</organism>